<comment type="similarity">
    <text evidence="1">Belongs to the LysR transcriptional regulatory family.</text>
</comment>
<accession>A0ABU5UI17</accession>
<reference evidence="6 7" key="1">
    <citation type="submission" date="2023-12" db="EMBL/GenBank/DDBJ databases">
        <title>Baltic Sea Cyanobacteria.</title>
        <authorList>
            <person name="Delbaje E."/>
            <person name="Fewer D.P."/>
            <person name="Shishido T.K."/>
        </authorList>
    </citation>
    <scope>NUCLEOTIDE SEQUENCE [LARGE SCALE GENOMIC DNA]</scope>
    <source>
        <strain evidence="6 7">UHCC-0300</strain>
    </source>
</reference>
<dbReference type="InterPro" id="IPR036390">
    <property type="entry name" value="WH_DNA-bd_sf"/>
</dbReference>
<sequence>MEIPDLNALVVFTHVVKLGSFVGAARRLNLPKATVSRRIQHLEDSLQVKLLERSTRVVRLTEIGKLYYEYCDRIVAEIEEGNAAIDEQQAEPQGILRISAPSAFTLLFLKDLIPEFLSRYPKIRLNHCIMNQDVNPLQDGFDISIRIGVIEDSLLRIQPLGEASRQLFASPTYLKRRHAPHTLAELDHHDTIFVGNTDSPKWKLQHKLTGNQTIALNPRCWVNDPTIVFEMVLAGVGIGLLPVFFCIEAIQSGALVPLLEDWCASPVPLSAIFPTTRERSPKVKAFLQFLQENLQL</sequence>
<evidence type="ECO:0000256" key="3">
    <source>
        <dbReference type="ARBA" id="ARBA00023125"/>
    </source>
</evidence>
<evidence type="ECO:0000259" key="5">
    <source>
        <dbReference type="PROSITE" id="PS50931"/>
    </source>
</evidence>
<dbReference type="Pfam" id="PF03466">
    <property type="entry name" value="LysR_substrate"/>
    <property type="match status" value="1"/>
</dbReference>
<feature type="domain" description="HTH lysR-type" evidence="5">
    <location>
        <begin position="4"/>
        <end position="61"/>
    </location>
</feature>
<name>A0ABU5UI17_9CYAN</name>
<dbReference type="PANTHER" id="PTHR30537">
    <property type="entry name" value="HTH-TYPE TRANSCRIPTIONAL REGULATOR"/>
    <property type="match status" value="1"/>
</dbReference>
<dbReference type="InterPro" id="IPR058163">
    <property type="entry name" value="LysR-type_TF_proteobact-type"/>
</dbReference>
<dbReference type="InterPro" id="IPR005119">
    <property type="entry name" value="LysR_subst-bd"/>
</dbReference>
<dbReference type="InterPro" id="IPR036388">
    <property type="entry name" value="WH-like_DNA-bd_sf"/>
</dbReference>
<evidence type="ECO:0000313" key="6">
    <source>
        <dbReference type="EMBL" id="MEA5583129.1"/>
    </source>
</evidence>
<evidence type="ECO:0000256" key="2">
    <source>
        <dbReference type="ARBA" id="ARBA00023015"/>
    </source>
</evidence>
<evidence type="ECO:0000256" key="1">
    <source>
        <dbReference type="ARBA" id="ARBA00009437"/>
    </source>
</evidence>
<dbReference type="Gene3D" id="3.40.190.290">
    <property type="match status" value="1"/>
</dbReference>
<dbReference type="SUPFAM" id="SSF46785">
    <property type="entry name" value="Winged helix' DNA-binding domain"/>
    <property type="match status" value="1"/>
</dbReference>
<organism evidence="6 7">
    <name type="scientific">Nodularia harveyana UHCC-0300</name>
    <dbReference type="NCBI Taxonomy" id="2974287"/>
    <lineage>
        <taxon>Bacteria</taxon>
        <taxon>Bacillati</taxon>
        <taxon>Cyanobacteriota</taxon>
        <taxon>Cyanophyceae</taxon>
        <taxon>Nostocales</taxon>
        <taxon>Nodulariaceae</taxon>
        <taxon>Nodularia</taxon>
    </lineage>
</organism>
<dbReference type="InterPro" id="IPR000847">
    <property type="entry name" value="LysR_HTH_N"/>
</dbReference>
<gene>
    <name evidence="6" type="ORF">VB620_17490</name>
</gene>
<dbReference type="Proteomes" id="UP001302120">
    <property type="component" value="Unassembled WGS sequence"/>
</dbReference>
<dbReference type="SUPFAM" id="SSF53850">
    <property type="entry name" value="Periplasmic binding protein-like II"/>
    <property type="match status" value="1"/>
</dbReference>
<protein>
    <submittedName>
        <fullName evidence="6">LysR family transcriptional regulator</fullName>
    </submittedName>
</protein>
<dbReference type="PANTHER" id="PTHR30537:SF68">
    <property type="entry name" value="TRANSCRIPTIONAL REGULATOR-RELATED"/>
    <property type="match status" value="1"/>
</dbReference>
<dbReference type="Pfam" id="PF00126">
    <property type="entry name" value="HTH_1"/>
    <property type="match status" value="1"/>
</dbReference>
<comment type="caution">
    <text evidence="6">The sequence shown here is derived from an EMBL/GenBank/DDBJ whole genome shotgun (WGS) entry which is preliminary data.</text>
</comment>
<keyword evidence="2" id="KW-0805">Transcription regulation</keyword>
<keyword evidence="4" id="KW-0804">Transcription</keyword>
<dbReference type="RefSeq" id="WP_323197430.1">
    <property type="nucleotide sequence ID" value="NZ_JAYGHG010000035.1"/>
</dbReference>
<evidence type="ECO:0000313" key="7">
    <source>
        <dbReference type="Proteomes" id="UP001302120"/>
    </source>
</evidence>
<evidence type="ECO:0000256" key="4">
    <source>
        <dbReference type="ARBA" id="ARBA00023163"/>
    </source>
</evidence>
<dbReference type="Gene3D" id="1.10.10.10">
    <property type="entry name" value="Winged helix-like DNA-binding domain superfamily/Winged helix DNA-binding domain"/>
    <property type="match status" value="1"/>
</dbReference>
<keyword evidence="7" id="KW-1185">Reference proteome</keyword>
<dbReference type="CDD" id="cd08422">
    <property type="entry name" value="PBP2_CrgA_like"/>
    <property type="match status" value="1"/>
</dbReference>
<dbReference type="EMBL" id="JAYGHG010000035">
    <property type="protein sequence ID" value="MEA5583129.1"/>
    <property type="molecule type" value="Genomic_DNA"/>
</dbReference>
<proteinExistence type="inferred from homology"/>
<dbReference type="PROSITE" id="PS50931">
    <property type="entry name" value="HTH_LYSR"/>
    <property type="match status" value="1"/>
</dbReference>
<keyword evidence="3" id="KW-0238">DNA-binding</keyword>